<keyword evidence="12" id="KW-0843">Virulence</keyword>
<keyword evidence="6 19" id="KW-0121">Carboxypeptidase</keyword>
<comment type="similarity">
    <text evidence="4 16">Belongs to the peptidase M14 family.</text>
</comment>
<dbReference type="PRINTS" id="PR00765">
    <property type="entry name" value="CRBOXYPTASEA"/>
</dbReference>
<dbReference type="PROSITE" id="PS52035">
    <property type="entry name" value="PEPTIDASE_M14"/>
    <property type="match status" value="1"/>
</dbReference>
<evidence type="ECO:0000256" key="8">
    <source>
        <dbReference type="ARBA" id="ARBA00022723"/>
    </source>
</evidence>
<keyword evidence="8" id="KW-0479">Metal-binding</keyword>
<evidence type="ECO:0000313" key="19">
    <source>
        <dbReference type="EMBL" id="KAK4223065.1"/>
    </source>
</evidence>
<gene>
    <name evidence="19" type="ORF">QBC38DRAFT_488532</name>
</gene>
<dbReference type="AlphaFoldDB" id="A0AAN6YR24"/>
<evidence type="ECO:0000256" key="13">
    <source>
        <dbReference type="ARBA" id="ARBA00023049"/>
    </source>
</evidence>
<evidence type="ECO:0000259" key="18">
    <source>
        <dbReference type="PROSITE" id="PS52035"/>
    </source>
</evidence>
<proteinExistence type="inferred from homology"/>
<organism evidence="19 20">
    <name type="scientific">Podospora fimiseda</name>
    <dbReference type="NCBI Taxonomy" id="252190"/>
    <lineage>
        <taxon>Eukaryota</taxon>
        <taxon>Fungi</taxon>
        <taxon>Dikarya</taxon>
        <taxon>Ascomycota</taxon>
        <taxon>Pezizomycotina</taxon>
        <taxon>Sordariomycetes</taxon>
        <taxon>Sordariomycetidae</taxon>
        <taxon>Sordariales</taxon>
        <taxon>Podosporaceae</taxon>
        <taxon>Podospora</taxon>
    </lineage>
</organism>
<dbReference type="InterPro" id="IPR003146">
    <property type="entry name" value="M14A_act_pep"/>
</dbReference>
<dbReference type="GO" id="GO:0006508">
    <property type="term" value="P:proteolysis"/>
    <property type="evidence" value="ECO:0007669"/>
    <property type="project" value="UniProtKB-KW"/>
</dbReference>
<sequence>MKYLCALSALLAVSSAVPAPEVRPFIKGYDGVKVFRVAVKNQVNKVTNVIEKLGLETWKAPKAPGAIADIVVPPEKVDEFTAALAGMDVTAIHENLAASMQEETFATYAAGSANATWFNNYHAYADHLQFLRDLQATYPTRSAIVTSGSSSQGRPITGLHFWGSSGKGVKPAIVFHSNVHAREWITSMTNEYIGYNLITQYDTNAEIKSFIDKYDFYIFPVVNPDGFVYTQTTQRLWRKNRQTNSGSTCIGRDINRNWNFQWSLSGGASTSPCADDYKGVAASDAPETTALANFLKSVKQSQGLKLFIDWHSYSQLFMTPYGYSCTATAPKHNELQTLAAGAAAAIKAVYGTSYKYGPICSTIYKATGSSVDYVNDVTGADYTFTAELRDTGSNGFVLPANQIVPTGVETFAGVRYLLLNMK</sequence>
<evidence type="ECO:0000256" key="17">
    <source>
        <dbReference type="SAM" id="SignalP"/>
    </source>
</evidence>
<dbReference type="GO" id="GO:0008270">
    <property type="term" value="F:zinc ion binding"/>
    <property type="evidence" value="ECO:0007669"/>
    <property type="project" value="InterPro"/>
</dbReference>
<dbReference type="PANTHER" id="PTHR11705">
    <property type="entry name" value="PROTEASE FAMILY M14 CARBOXYPEPTIDASE A,B"/>
    <property type="match status" value="1"/>
</dbReference>
<reference evidence="19" key="2">
    <citation type="submission" date="2023-05" db="EMBL/GenBank/DDBJ databases">
        <authorList>
            <consortium name="Lawrence Berkeley National Laboratory"/>
            <person name="Steindorff A."/>
            <person name="Hensen N."/>
            <person name="Bonometti L."/>
            <person name="Westerberg I."/>
            <person name="Brannstrom I.O."/>
            <person name="Guillou S."/>
            <person name="Cros-Aarteil S."/>
            <person name="Calhoun S."/>
            <person name="Haridas S."/>
            <person name="Kuo A."/>
            <person name="Mondo S."/>
            <person name="Pangilinan J."/>
            <person name="Riley R."/>
            <person name="Labutti K."/>
            <person name="Andreopoulos B."/>
            <person name="Lipzen A."/>
            <person name="Chen C."/>
            <person name="Yanf M."/>
            <person name="Daum C."/>
            <person name="Ng V."/>
            <person name="Clum A."/>
            <person name="Ohm R."/>
            <person name="Martin F."/>
            <person name="Silar P."/>
            <person name="Natvig D."/>
            <person name="Lalanne C."/>
            <person name="Gautier V."/>
            <person name="Ament-Velasquez S.L."/>
            <person name="Kruys A."/>
            <person name="Hutchinson M.I."/>
            <person name="Powell A.J."/>
            <person name="Barry K."/>
            <person name="Miller A.N."/>
            <person name="Grigoriev I.V."/>
            <person name="Debuchy R."/>
            <person name="Gladieux P."/>
            <person name="Thoren M.H."/>
            <person name="Johannesson H."/>
        </authorList>
    </citation>
    <scope>NUCLEOTIDE SEQUENCE</scope>
    <source>
        <strain evidence="19">CBS 990.96</strain>
    </source>
</reference>
<name>A0AAN6YR24_9PEZI</name>
<dbReference type="PROSITE" id="PS00132">
    <property type="entry name" value="CARBOXYPEPT_ZN_1"/>
    <property type="match status" value="1"/>
</dbReference>
<keyword evidence="15" id="KW-1015">Disulfide bond</keyword>
<comment type="function">
    <text evidence="2">Extracellular metalloprotease that contributes to pathogenicity.</text>
</comment>
<evidence type="ECO:0000256" key="4">
    <source>
        <dbReference type="ARBA" id="ARBA00005988"/>
    </source>
</evidence>
<dbReference type="PANTHER" id="PTHR11705:SF143">
    <property type="entry name" value="SLL0236 PROTEIN"/>
    <property type="match status" value="1"/>
</dbReference>
<dbReference type="CDD" id="cd03860">
    <property type="entry name" value="M14_CP_A-B_like"/>
    <property type="match status" value="1"/>
</dbReference>
<keyword evidence="7" id="KW-0645">Protease</keyword>
<evidence type="ECO:0000256" key="10">
    <source>
        <dbReference type="ARBA" id="ARBA00022801"/>
    </source>
</evidence>
<evidence type="ECO:0000256" key="5">
    <source>
        <dbReference type="ARBA" id="ARBA00022525"/>
    </source>
</evidence>
<keyword evidence="14" id="KW-0865">Zymogen</keyword>
<dbReference type="SMART" id="SM00631">
    <property type="entry name" value="Zn_pept"/>
    <property type="match status" value="1"/>
</dbReference>
<evidence type="ECO:0000256" key="1">
    <source>
        <dbReference type="ARBA" id="ARBA00001947"/>
    </source>
</evidence>
<feature type="signal peptide" evidence="17">
    <location>
        <begin position="1"/>
        <end position="16"/>
    </location>
</feature>
<evidence type="ECO:0000256" key="3">
    <source>
        <dbReference type="ARBA" id="ARBA00004613"/>
    </source>
</evidence>
<evidence type="ECO:0000256" key="6">
    <source>
        <dbReference type="ARBA" id="ARBA00022645"/>
    </source>
</evidence>
<dbReference type="Pfam" id="PF02244">
    <property type="entry name" value="Propep_M14"/>
    <property type="match status" value="1"/>
</dbReference>
<evidence type="ECO:0000256" key="14">
    <source>
        <dbReference type="ARBA" id="ARBA00023145"/>
    </source>
</evidence>
<keyword evidence="20" id="KW-1185">Reference proteome</keyword>
<dbReference type="Gene3D" id="3.30.70.340">
    <property type="entry name" value="Metallocarboxypeptidase-like"/>
    <property type="match status" value="1"/>
</dbReference>
<feature type="chain" id="PRO_5042887827" evidence="17">
    <location>
        <begin position="17"/>
        <end position="422"/>
    </location>
</feature>
<evidence type="ECO:0000256" key="15">
    <source>
        <dbReference type="ARBA" id="ARBA00023157"/>
    </source>
</evidence>
<evidence type="ECO:0000313" key="20">
    <source>
        <dbReference type="Proteomes" id="UP001301958"/>
    </source>
</evidence>
<dbReference type="EMBL" id="MU865442">
    <property type="protein sequence ID" value="KAK4223065.1"/>
    <property type="molecule type" value="Genomic_DNA"/>
</dbReference>
<keyword evidence="9 17" id="KW-0732">Signal</keyword>
<dbReference type="Proteomes" id="UP001301958">
    <property type="component" value="Unassembled WGS sequence"/>
</dbReference>
<keyword evidence="13" id="KW-0482">Metalloprotease</keyword>
<dbReference type="Pfam" id="PF00246">
    <property type="entry name" value="Peptidase_M14"/>
    <property type="match status" value="1"/>
</dbReference>
<dbReference type="InterPro" id="IPR057246">
    <property type="entry name" value="CARBOXYPEPT_ZN_1"/>
</dbReference>
<evidence type="ECO:0000256" key="9">
    <source>
        <dbReference type="ARBA" id="ARBA00022729"/>
    </source>
</evidence>
<dbReference type="SUPFAM" id="SSF53187">
    <property type="entry name" value="Zn-dependent exopeptidases"/>
    <property type="match status" value="1"/>
</dbReference>
<protein>
    <submittedName>
        <fullName evidence="19">Carboxypeptidase</fullName>
    </submittedName>
</protein>
<evidence type="ECO:0000256" key="11">
    <source>
        <dbReference type="ARBA" id="ARBA00022833"/>
    </source>
</evidence>
<keyword evidence="11" id="KW-0862">Zinc</keyword>
<dbReference type="SUPFAM" id="SSF54897">
    <property type="entry name" value="Protease propeptides/inhibitors"/>
    <property type="match status" value="1"/>
</dbReference>
<dbReference type="InterPro" id="IPR036990">
    <property type="entry name" value="M14A-like_propep"/>
</dbReference>
<feature type="domain" description="Peptidase M14" evidence="18">
    <location>
        <begin position="120"/>
        <end position="421"/>
    </location>
</feature>
<evidence type="ECO:0000256" key="2">
    <source>
        <dbReference type="ARBA" id="ARBA00003091"/>
    </source>
</evidence>
<comment type="caution">
    <text evidence="19">The sequence shown here is derived from an EMBL/GenBank/DDBJ whole genome shotgun (WGS) entry which is preliminary data.</text>
</comment>
<evidence type="ECO:0000256" key="16">
    <source>
        <dbReference type="PROSITE-ProRule" id="PRU01379"/>
    </source>
</evidence>
<keyword evidence="5" id="KW-0964">Secreted</keyword>
<dbReference type="Gene3D" id="3.40.630.10">
    <property type="entry name" value="Zn peptidases"/>
    <property type="match status" value="1"/>
</dbReference>
<evidence type="ECO:0000256" key="7">
    <source>
        <dbReference type="ARBA" id="ARBA00022670"/>
    </source>
</evidence>
<keyword evidence="10" id="KW-0378">Hydrolase</keyword>
<dbReference type="FunFam" id="3.40.630.10:FF:000165">
    <property type="entry name" value="Glucan 1,4-alpha-glucosidase, putative"/>
    <property type="match status" value="1"/>
</dbReference>
<dbReference type="InterPro" id="IPR000834">
    <property type="entry name" value="Peptidase_M14"/>
</dbReference>
<accession>A0AAN6YR24</accession>
<dbReference type="GO" id="GO:0005576">
    <property type="term" value="C:extracellular region"/>
    <property type="evidence" value="ECO:0007669"/>
    <property type="project" value="UniProtKB-SubCell"/>
</dbReference>
<comment type="cofactor">
    <cofactor evidence="1">
        <name>Zn(2+)</name>
        <dbReference type="ChEBI" id="CHEBI:29105"/>
    </cofactor>
</comment>
<evidence type="ECO:0000256" key="12">
    <source>
        <dbReference type="ARBA" id="ARBA00023026"/>
    </source>
</evidence>
<comment type="subcellular location">
    <subcellularLocation>
        <location evidence="3">Secreted</location>
    </subcellularLocation>
</comment>
<reference evidence="19" key="1">
    <citation type="journal article" date="2023" name="Mol. Phylogenet. Evol.">
        <title>Genome-scale phylogeny and comparative genomics of the fungal order Sordariales.</title>
        <authorList>
            <person name="Hensen N."/>
            <person name="Bonometti L."/>
            <person name="Westerberg I."/>
            <person name="Brannstrom I.O."/>
            <person name="Guillou S."/>
            <person name="Cros-Aarteil S."/>
            <person name="Calhoun S."/>
            <person name="Haridas S."/>
            <person name="Kuo A."/>
            <person name="Mondo S."/>
            <person name="Pangilinan J."/>
            <person name="Riley R."/>
            <person name="LaButti K."/>
            <person name="Andreopoulos B."/>
            <person name="Lipzen A."/>
            <person name="Chen C."/>
            <person name="Yan M."/>
            <person name="Daum C."/>
            <person name="Ng V."/>
            <person name="Clum A."/>
            <person name="Steindorff A."/>
            <person name="Ohm R.A."/>
            <person name="Martin F."/>
            <person name="Silar P."/>
            <person name="Natvig D.O."/>
            <person name="Lalanne C."/>
            <person name="Gautier V."/>
            <person name="Ament-Velasquez S.L."/>
            <person name="Kruys A."/>
            <person name="Hutchinson M.I."/>
            <person name="Powell A.J."/>
            <person name="Barry K."/>
            <person name="Miller A.N."/>
            <person name="Grigoriev I.V."/>
            <person name="Debuchy R."/>
            <person name="Gladieux P."/>
            <person name="Hiltunen Thoren M."/>
            <person name="Johannesson H."/>
        </authorList>
    </citation>
    <scope>NUCLEOTIDE SEQUENCE</scope>
    <source>
        <strain evidence="19">CBS 990.96</strain>
    </source>
</reference>
<feature type="active site" description="Proton donor/acceptor" evidence="16">
    <location>
        <position position="387"/>
    </location>
</feature>
<dbReference type="GO" id="GO:0004181">
    <property type="term" value="F:metallocarboxypeptidase activity"/>
    <property type="evidence" value="ECO:0007669"/>
    <property type="project" value="InterPro"/>
</dbReference>